<dbReference type="InterPro" id="IPR038966">
    <property type="entry name" value="TMA17"/>
</dbReference>
<feature type="compositionally biased region" description="Basic and acidic residues" evidence="1">
    <location>
        <begin position="140"/>
        <end position="154"/>
    </location>
</feature>
<dbReference type="EMBL" id="JAVFHQ010000011">
    <property type="protein sequence ID" value="KAK4547432.1"/>
    <property type="molecule type" value="Genomic_DNA"/>
</dbReference>
<proteinExistence type="predicted"/>
<feature type="region of interest" description="Disordered" evidence="1">
    <location>
        <begin position="123"/>
        <end position="175"/>
    </location>
</feature>
<feature type="compositionally biased region" description="Acidic residues" evidence="1">
    <location>
        <begin position="163"/>
        <end position="175"/>
    </location>
</feature>
<evidence type="ECO:0000256" key="1">
    <source>
        <dbReference type="SAM" id="MobiDB-lite"/>
    </source>
</evidence>
<keyword evidence="3" id="KW-1185">Reference proteome</keyword>
<dbReference type="PANTHER" id="PTHR40422">
    <property type="entry name" value="TRANSLATION MACHINERY-ASSOCIATED PROTEIN 17"/>
    <property type="match status" value="1"/>
</dbReference>
<accession>A0AAV9JPV0</accession>
<gene>
    <name evidence="2" type="ORF">LTR36_001088</name>
</gene>
<evidence type="ECO:0000313" key="3">
    <source>
        <dbReference type="Proteomes" id="UP001324427"/>
    </source>
</evidence>
<comment type="caution">
    <text evidence="2">The sequence shown here is derived from an EMBL/GenBank/DDBJ whole genome shotgun (WGS) entry which is preliminary data.</text>
</comment>
<reference evidence="2 3" key="1">
    <citation type="submission" date="2021-11" db="EMBL/GenBank/DDBJ databases">
        <title>Black yeast isolated from Biological Soil Crust.</title>
        <authorList>
            <person name="Kurbessoian T."/>
        </authorList>
    </citation>
    <scope>NUCLEOTIDE SEQUENCE [LARGE SCALE GENOMIC DNA]</scope>
    <source>
        <strain evidence="2 3">CCFEE 5522</strain>
    </source>
</reference>
<dbReference type="GO" id="GO:0030674">
    <property type="term" value="F:protein-macromolecule adaptor activity"/>
    <property type="evidence" value="ECO:0007669"/>
    <property type="project" value="TreeGrafter"/>
</dbReference>
<evidence type="ECO:0000313" key="2">
    <source>
        <dbReference type="EMBL" id="KAK4547432.1"/>
    </source>
</evidence>
<dbReference type="Proteomes" id="UP001324427">
    <property type="component" value="Unassembled WGS sequence"/>
</dbReference>
<dbReference type="GO" id="GO:0070682">
    <property type="term" value="P:proteasome regulatory particle assembly"/>
    <property type="evidence" value="ECO:0007669"/>
    <property type="project" value="InterPro"/>
</dbReference>
<sequence length="175" mass="18991">MSSEIINPIDPARFALALEALPLDALHSKTAEIRNSIEHLRHSNAQMLPFADAGDPDCKDAMFENLSVIGRMNARVAMIRAEVEKRGQRWSEGEVEDKREGAVEMMTDMTTTNGEHELVNGTVGASATTNGAPAAQPRAPSDRLTDDELRRQLEARIGGGGDAAEEEEDDDGVHL</sequence>
<dbReference type="AlphaFoldDB" id="A0AAV9JPV0"/>
<dbReference type="PANTHER" id="PTHR40422:SF1">
    <property type="entry name" value="TRANSLATION MACHINERY-ASSOCIATED PROTEIN 17"/>
    <property type="match status" value="1"/>
</dbReference>
<protein>
    <submittedName>
        <fullName evidence="2">Uncharacterized protein</fullName>
    </submittedName>
</protein>
<name>A0AAV9JPV0_9PEZI</name>
<organism evidence="2 3">
    <name type="scientific">Oleoguttula mirabilis</name>
    <dbReference type="NCBI Taxonomy" id="1507867"/>
    <lineage>
        <taxon>Eukaryota</taxon>
        <taxon>Fungi</taxon>
        <taxon>Dikarya</taxon>
        <taxon>Ascomycota</taxon>
        <taxon>Pezizomycotina</taxon>
        <taxon>Dothideomycetes</taxon>
        <taxon>Dothideomycetidae</taxon>
        <taxon>Mycosphaerellales</taxon>
        <taxon>Teratosphaeriaceae</taxon>
        <taxon>Oleoguttula</taxon>
    </lineage>
</organism>